<dbReference type="OrthoDB" id="5450115at2"/>
<dbReference type="GO" id="GO:0016740">
    <property type="term" value="F:transferase activity"/>
    <property type="evidence" value="ECO:0007669"/>
    <property type="project" value="UniProtKB-KW"/>
</dbReference>
<gene>
    <name evidence="2" type="ORF">AWY79_05650</name>
    <name evidence="3" type="ORF">EDC59_1161</name>
</gene>
<dbReference type="Proteomes" id="UP000055611">
    <property type="component" value="Chromosome"/>
</dbReference>
<organism evidence="3 5">
    <name type="scientific">Pseudodesulfovibrio indicus</name>
    <dbReference type="NCBI Taxonomy" id="1716143"/>
    <lineage>
        <taxon>Bacteria</taxon>
        <taxon>Pseudomonadati</taxon>
        <taxon>Thermodesulfobacteriota</taxon>
        <taxon>Desulfovibrionia</taxon>
        <taxon>Desulfovibrionales</taxon>
        <taxon>Desulfovibrionaceae</taxon>
    </lineage>
</organism>
<dbReference type="EMBL" id="SOBK01000016">
    <property type="protein sequence ID" value="TDT82689.1"/>
    <property type="molecule type" value="Genomic_DNA"/>
</dbReference>
<evidence type="ECO:0000313" key="3">
    <source>
        <dbReference type="EMBL" id="TDT82689.1"/>
    </source>
</evidence>
<keyword evidence="4" id="KW-1185">Reference proteome</keyword>
<dbReference type="AlphaFoldDB" id="A0A126QKY6"/>
<evidence type="ECO:0000313" key="4">
    <source>
        <dbReference type="Proteomes" id="UP000055611"/>
    </source>
</evidence>
<reference evidence="2 4" key="1">
    <citation type="journal article" date="2016" name="Front. Microbiol.">
        <title>Genome Sequence of the Piezophilic, Mesophilic Sulfate-Reducing Bacterium Desulfovibrio indicus J2T.</title>
        <authorList>
            <person name="Cao J."/>
            <person name="Maignien L."/>
            <person name="Shao Z."/>
            <person name="Alain K."/>
            <person name="Jebbar M."/>
        </authorList>
    </citation>
    <scope>NUCLEOTIDE SEQUENCE [LARGE SCALE GENOMIC DNA]</scope>
    <source>
        <strain evidence="2 4">J2</strain>
    </source>
</reference>
<dbReference type="SUPFAM" id="SSF53448">
    <property type="entry name" value="Nucleotide-diphospho-sugar transferases"/>
    <property type="match status" value="1"/>
</dbReference>
<dbReference type="Pfam" id="PF00535">
    <property type="entry name" value="Glycos_transf_2"/>
    <property type="match status" value="1"/>
</dbReference>
<evidence type="ECO:0000313" key="2">
    <source>
        <dbReference type="EMBL" id="AMK10631.1"/>
    </source>
</evidence>
<name>A0A126QKY6_9BACT</name>
<dbReference type="CDD" id="cd00761">
    <property type="entry name" value="Glyco_tranf_GTA_type"/>
    <property type="match status" value="1"/>
</dbReference>
<evidence type="ECO:0000259" key="1">
    <source>
        <dbReference type="Pfam" id="PF00535"/>
    </source>
</evidence>
<protein>
    <submittedName>
        <fullName evidence="2">Glycosyl transferase family 2</fullName>
    </submittedName>
    <submittedName>
        <fullName evidence="3">Glycosyltransferase involved in cell wall biosynthesis</fullName>
    </submittedName>
</protein>
<evidence type="ECO:0000313" key="5">
    <source>
        <dbReference type="Proteomes" id="UP000295506"/>
    </source>
</evidence>
<reference evidence="3 5" key="2">
    <citation type="submission" date="2019-03" db="EMBL/GenBank/DDBJ databases">
        <title>Genomic Encyclopedia of Type Strains, Phase IV (KMG-IV): sequencing the most valuable type-strain genomes for metagenomic binning, comparative biology and taxonomic classification.</title>
        <authorList>
            <person name="Goeker M."/>
        </authorList>
    </citation>
    <scope>NUCLEOTIDE SEQUENCE [LARGE SCALE GENOMIC DNA]</scope>
    <source>
        <strain evidence="3 5">DSM 101483</strain>
    </source>
</reference>
<dbReference type="InterPro" id="IPR001173">
    <property type="entry name" value="Glyco_trans_2-like"/>
</dbReference>
<dbReference type="EMBL" id="CP014206">
    <property type="protein sequence ID" value="AMK10631.1"/>
    <property type="molecule type" value="Genomic_DNA"/>
</dbReference>
<dbReference type="Gene3D" id="3.90.550.10">
    <property type="entry name" value="Spore Coat Polysaccharide Biosynthesis Protein SpsA, Chain A"/>
    <property type="match status" value="1"/>
</dbReference>
<dbReference type="KEGG" id="dej:AWY79_05650"/>
<proteinExistence type="predicted"/>
<feature type="domain" description="Glycosyltransferase 2-like" evidence="1">
    <location>
        <begin position="11"/>
        <end position="122"/>
    </location>
</feature>
<sequence length="244" mass="26819">MAMDGDILFSIVTPSTGNRPNALRNAVDSVERAARFAGLERRQVEILIGFDGTRGCAPECAYPVRTFSLPRDHNRGNGVRDTLLKLAGGDKIVFLDDDNVLKPNALDLYRRHFDAEMVIGRIDTQLTLGQPLLPEFERTPLFRPDNLDLLCLCLSRSLVMDRCGGWRHHGEPGSAFLNMRDWHRSARSVTLLEEVVGIHDAGRSLDSSALSSRQRAFLDGLIARRGAPLAPPAVLGARTGPVLA</sequence>
<dbReference type="Proteomes" id="UP000295506">
    <property type="component" value="Unassembled WGS sequence"/>
</dbReference>
<keyword evidence="2" id="KW-0808">Transferase</keyword>
<dbReference type="InterPro" id="IPR029044">
    <property type="entry name" value="Nucleotide-diphossugar_trans"/>
</dbReference>
<dbReference type="RefSeq" id="WP_066801415.1">
    <property type="nucleotide sequence ID" value="NZ_CP014206.1"/>
</dbReference>
<accession>A0A126QKY6</accession>